<accession>A0A8S0PSA2</accession>
<keyword evidence="3" id="KW-1133">Transmembrane helix</keyword>
<dbReference type="GO" id="GO:0007166">
    <property type="term" value="P:cell surface receptor signaling pathway"/>
    <property type="evidence" value="ECO:0007669"/>
    <property type="project" value="InterPro"/>
</dbReference>
<evidence type="ECO:0000256" key="3">
    <source>
        <dbReference type="SAM" id="Phobius"/>
    </source>
</evidence>
<evidence type="ECO:0000313" key="5">
    <source>
        <dbReference type="EMBL" id="CAA2957477.1"/>
    </source>
</evidence>
<dbReference type="InterPro" id="IPR011009">
    <property type="entry name" value="Kinase-like_dom_sf"/>
</dbReference>
<evidence type="ECO:0000256" key="2">
    <source>
        <dbReference type="ARBA" id="ARBA00022840"/>
    </source>
</evidence>
<dbReference type="InterPro" id="IPR001245">
    <property type="entry name" value="Ser-Thr/Tyr_kinase_cat_dom"/>
</dbReference>
<dbReference type="PROSITE" id="PS50011">
    <property type="entry name" value="PROTEIN_KINASE_DOM"/>
    <property type="match status" value="1"/>
</dbReference>
<gene>
    <name evidence="5" type="ORF">OLEA9_A078382</name>
</gene>
<keyword evidence="1" id="KW-0547">Nucleotide-binding</keyword>
<evidence type="ECO:0000313" key="6">
    <source>
        <dbReference type="Proteomes" id="UP000594638"/>
    </source>
</evidence>
<dbReference type="GO" id="GO:0004674">
    <property type="term" value="F:protein serine/threonine kinase activity"/>
    <property type="evidence" value="ECO:0007669"/>
    <property type="project" value="TreeGrafter"/>
</dbReference>
<comment type="caution">
    <text evidence="5">The sequence shown here is derived from an EMBL/GenBank/DDBJ whole genome shotgun (WGS) entry which is preliminary data.</text>
</comment>
<organism evidence="5 6">
    <name type="scientific">Olea europaea subsp. europaea</name>
    <dbReference type="NCBI Taxonomy" id="158383"/>
    <lineage>
        <taxon>Eukaryota</taxon>
        <taxon>Viridiplantae</taxon>
        <taxon>Streptophyta</taxon>
        <taxon>Embryophyta</taxon>
        <taxon>Tracheophyta</taxon>
        <taxon>Spermatophyta</taxon>
        <taxon>Magnoliopsida</taxon>
        <taxon>eudicotyledons</taxon>
        <taxon>Gunneridae</taxon>
        <taxon>Pentapetalae</taxon>
        <taxon>asterids</taxon>
        <taxon>lamiids</taxon>
        <taxon>Lamiales</taxon>
        <taxon>Oleaceae</taxon>
        <taxon>Oleeae</taxon>
        <taxon>Olea</taxon>
    </lineage>
</organism>
<keyword evidence="2" id="KW-0067">ATP-binding</keyword>
<dbReference type="PANTHER" id="PTHR27005:SF283">
    <property type="entry name" value="OS02G0633066 PROTEIN"/>
    <property type="match status" value="1"/>
</dbReference>
<dbReference type="GO" id="GO:0005524">
    <property type="term" value="F:ATP binding"/>
    <property type="evidence" value="ECO:0007669"/>
    <property type="project" value="UniProtKB-KW"/>
</dbReference>
<evidence type="ECO:0000259" key="4">
    <source>
        <dbReference type="PROSITE" id="PS50011"/>
    </source>
</evidence>
<protein>
    <submittedName>
        <fullName evidence="5">Wall-associated receptor kinase 2-like</fullName>
    </submittedName>
</protein>
<dbReference type="Gene3D" id="1.10.510.10">
    <property type="entry name" value="Transferase(Phosphotransferase) domain 1"/>
    <property type="match status" value="1"/>
</dbReference>
<dbReference type="InterPro" id="IPR000719">
    <property type="entry name" value="Prot_kinase_dom"/>
</dbReference>
<keyword evidence="5" id="KW-0418">Kinase</keyword>
<keyword evidence="5" id="KW-0675">Receptor</keyword>
<sequence>MVLMNVEIRISINLRMHSWSLTYAGVALGVIFLMLVAFSLYLELEKKTDPDEALILSSKWWYIVARTTHQKREINHRNVVRLLGGCLEMQVPLLVFEFIDNGTLFERILNKTKANALSWDMRLRVPAETAEVLVYLHSAASPPIIHRDDETENILLDTSFHCCKSV</sequence>
<feature type="domain" description="Protein kinase" evidence="4">
    <location>
        <begin position="1"/>
        <end position="166"/>
    </location>
</feature>
<dbReference type="GO" id="GO:0005886">
    <property type="term" value="C:plasma membrane"/>
    <property type="evidence" value="ECO:0007669"/>
    <property type="project" value="TreeGrafter"/>
</dbReference>
<dbReference type="AlphaFoldDB" id="A0A8S0PSA2"/>
<keyword evidence="6" id="KW-1185">Reference proteome</keyword>
<dbReference type="OrthoDB" id="4062651at2759"/>
<keyword evidence="5" id="KW-0808">Transferase</keyword>
<dbReference type="SUPFAM" id="SSF56112">
    <property type="entry name" value="Protein kinase-like (PK-like)"/>
    <property type="match status" value="1"/>
</dbReference>
<dbReference type="Gramene" id="OE9A078382T1">
    <property type="protein sequence ID" value="OE9A078382C1"/>
    <property type="gene ID" value="OE9A078382"/>
</dbReference>
<dbReference type="Proteomes" id="UP000594638">
    <property type="component" value="Unassembled WGS sequence"/>
</dbReference>
<evidence type="ECO:0000256" key="1">
    <source>
        <dbReference type="ARBA" id="ARBA00022741"/>
    </source>
</evidence>
<dbReference type="Pfam" id="PF07714">
    <property type="entry name" value="PK_Tyr_Ser-Thr"/>
    <property type="match status" value="1"/>
</dbReference>
<reference evidence="5 6" key="1">
    <citation type="submission" date="2019-12" db="EMBL/GenBank/DDBJ databases">
        <authorList>
            <person name="Alioto T."/>
            <person name="Alioto T."/>
            <person name="Gomez Garrido J."/>
        </authorList>
    </citation>
    <scope>NUCLEOTIDE SEQUENCE [LARGE SCALE GENOMIC DNA]</scope>
</reference>
<keyword evidence="3" id="KW-0472">Membrane</keyword>
<keyword evidence="3" id="KW-0812">Transmembrane</keyword>
<dbReference type="EMBL" id="CACTIH010000224">
    <property type="protein sequence ID" value="CAA2957477.1"/>
    <property type="molecule type" value="Genomic_DNA"/>
</dbReference>
<proteinExistence type="predicted"/>
<name>A0A8S0PSA2_OLEEU</name>
<dbReference type="InterPro" id="IPR045274">
    <property type="entry name" value="WAK-like"/>
</dbReference>
<dbReference type="PANTHER" id="PTHR27005">
    <property type="entry name" value="WALL-ASSOCIATED RECEPTOR KINASE-LIKE 21"/>
    <property type="match status" value="1"/>
</dbReference>
<feature type="transmembrane region" description="Helical" evidence="3">
    <location>
        <begin position="21"/>
        <end position="42"/>
    </location>
</feature>